<dbReference type="CDD" id="cd00075">
    <property type="entry name" value="HATPase"/>
    <property type="match status" value="1"/>
</dbReference>
<dbReference type="CDD" id="cd00082">
    <property type="entry name" value="HisKA"/>
    <property type="match status" value="1"/>
</dbReference>
<comment type="catalytic activity">
    <reaction evidence="1">
        <text>ATP + protein L-histidine = ADP + protein N-phospho-L-histidine.</text>
        <dbReference type="EC" id="2.7.13.3"/>
    </reaction>
</comment>
<dbReference type="RefSeq" id="WP_110400068.1">
    <property type="nucleotide sequence ID" value="NZ_QJJS01000005.1"/>
</dbReference>
<dbReference type="PRINTS" id="PR00344">
    <property type="entry name" value="BCTRLSENSOR"/>
</dbReference>
<dbReference type="SUPFAM" id="SSF47384">
    <property type="entry name" value="Homodimeric domain of signal transducing histidine kinase"/>
    <property type="match status" value="1"/>
</dbReference>
<gene>
    <name evidence="12" type="ORF">C7444_1055</name>
</gene>
<dbReference type="PANTHER" id="PTHR45436">
    <property type="entry name" value="SENSOR HISTIDINE KINASE YKOH"/>
    <property type="match status" value="1"/>
</dbReference>
<dbReference type="OrthoDB" id="8554694at2"/>
<dbReference type="Pfam" id="PF02518">
    <property type="entry name" value="HATPase_c"/>
    <property type="match status" value="1"/>
</dbReference>
<dbReference type="EMBL" id="QJJS01000005">
    <property type="protein sequence ID" value="PXW96908.1"/>
    <property type="molecule type" value="Genomic_DNA"/>
</dbReference>
<dbReference type="InterPro" id="IPR004358">
    <property type="entry name" value="Sig_transdc_His_kin-like_C"/>
</dbReference>
<dbReference type="Gene3D" id="3.30.565.10">
    <property type="entry name" value="Histidine kinase-like ATPase, C-terminal domain"/>
    <property type="match status" value="1"/>
</dbReference>
<keyword evidence="5" id="KW-0808">Transferase</keyword>
<keyword evidence="8 10" id="KW-1133">Transmembrane helix</keyword>
<dbReference type="InterPro" id="IPR036890">
    <property type="entry name" value="HATPase_C_sf"/>
</dbReference>
<dbReference type="SMART" id="SM00388">
    <property type="entry name" value="HisKA"/>
    <property type="match status" value="1"/>
</dbReference>
<comment type="caution">
    <text evidence="12">The sequence shown here is derived from an EMBL/GenBank/DDBJ whole genome shotgun (WGS) entry which is preliminary data.</text>
</comment>
<evidence type="ECO:0000256" key="5">
    <source>
        <dbReference type="ARBA" id="ARBA00022679"/>
    </source>
</evidence>
<proteinExistence type="predicted"/>
<name>A0A318H1K1_9BURK</name>
<feature type="transmembrane region" description="Helical" evidence="10">
    <location>
        <begin position="34"/>
        <end position="54"/>
    </location>
</feature>
<evidence type="ECO:0000256" key="2">
    <source>
        <dbReference type="ARBA" id="ARBA00004370"/>
    </source>
</evidence>
<evidence type="ECO:0000256" key="9">
    <source>
        <dbReference type="ARBA" id="ARBA00023136"/>
    </source>
</evidence>
<dbReference type="PROSITE" id="PS50109">
    <property type="entry name" value="HIS_KIN"/>
    <property type="match status" value="1"/>
</dbReference>
<dbReference type="PANTHER" id="PTHR45436:SF1">
    <property type="entry name" value="SENSOR PROTEIN QSEC"/>
    <property type="match status" value="1"/>
</dbReference>
<evidence type="ECO:0000256" key="4">
    <source>
        <dbReference type="ARBA" id="ARBA00022553"/>
    </source>
</evidence>
<keyword evidence="6 10" id="KW-0812">Transmembrane</keyword>
<keyword evidence="7 12" id="KW-0418">Kinase</keyword>
<evidence type="ECO:0000256" key="3">
    <source>
        <dbReference type="ARBA" id="ARBA00012438"/>
    </source>
</evidence>
<dbReference type="GO" id="GO:0000155">
    <property type="term" value="F:phosphorelay sensor kinase activity"/>
    <property type="evidence" value="ECO:0007669"/>
    <property type="project" value="InterPro"/>
</dbReference>
<dbReference type="InterPro" id="IPR050428">
    <property type="entry name" value="TCS_sensor_his_kinase"/>
</dbReference>
<evidence type="ECO:0000256" key="10">
    <source>
        <dbReference type="SAM" id="Phobius"/>
    </source>
</evidence>
<dbReference type="InterPro" id="IPR003594">
    <property type="entry name" value="HATPase_dom"/>
</dbReference>
<dbReference type="InterPro" id="IPR036097">
    <property type="entry name" value="HisK_dim/P_sf"/>
</dbReference>
<feature type="transmembrane region" description="Helical" evidence="10">
    <location>
        <begin position="182"/>
        <end position="205"/>
    </location>
</feature>
<evidence type="ECO:0000256" key="1">
    <source>
        <dbReference type="ARBA" id="ARBA00000085"/>
    </source>
</evidence>
<keyword evidence="4" id="KW-0597">Phosphoprotein</keyword>
<evidence type="ECO:0000256" key="8">
    <source>
        <dbReference type="ARBA" id="ARBA00022989"/>
    </source>
</evidence>
<evidence type="ECO:0000256" key="7">
    <source>
        <dbReference type="ARBA" id="ARBA00022777"/>
    </source>
</evidence>
<dbReference type="GO" id="GO:0005886">
    <property type="term" value="C:plasma membrane"/>
    <property type="evidence" value="ECO:0007669"/>
    <property type="project" value="TreeGrafter"/>
</dbReference>
<evidence type="ECO:0000256" key="6">
    <source>
        <dbReference type="ARBA" id="ARBA00022692"/>
    </source>
</evidence>
<dbReference type="Proteomes" id="UP000247811">
    <property type="component" value="Unassembled WGS sequence"/>
</dbReference>
<organism evidence="12 13">
    <name type="scientific">Sphaerotilus hippei</name>
    <dbReference type="NCBI Taxonomy" id="744406"/>
    <lineage>
        <taxon>Bacteria</taxon>
        <taxon>Pseudomonadati</taxon>
        <taxon>Pseudomonadota</taxon>
        <taxon>Betaproteobacteria</taxon>
        <taxon>Burkholderiales</taxon>
        <taxon>Sphaerotilaceae</taxon>
        <taxon>Sphaerotilus</taxon>
    </lineage>
</organism>
<reference evidence="12 13" key="1">
    <citation type="submission" date="2018-05" db="EMBL/GenBank/DDBJ databases">
        <title>Genomic Encyclopedia of Type Strains, Phase IV (KMG-IV): sequencing the most valuable type-strain genomes for metagenomic binning, comparative biology and taxonomic classification.</title>
        <authorList>
            <person name="Goeker M."/>
        </authorList>
    </citation>
    <scope>NUCLEOTIDE SEQUENCE [LARGE SCALE GENOMIC DNA]</scope>
    <source>
        <strain evidence="12 13">DSM 566</strain>
    </source>
</reference>
<dbReference type="Gene3D" id="1.10.287.130">
    <property type="match status" value="1"/>
</dbReference>
<evidence type="ECO:0000313" key="12">
    <source>
        <dbReference type="EMBL" id="PXW96908.1"/>
    </source>
</evidence>
<dbReference type="InterPro" id="IPR003661">
    <property type="entry name" value="HisK_dim/P_dom"/>
</dbReference>
<comment type="subcellular location">
    <subcellularLocation>
        <location evidence="2">Membrane</location>
    </subcellularLocation>
</comment>
<keyword evidence="9 10" id="KW-0472">Membrane</keyword>
<sequence length="525" mass="56509">MARLRPRAPGAATAAAGDGRRKEQRSLFGEILDWMLAPLLLLWPMSLALTWLAAQGIANKPYDRALVETVRSLSQRIEAPDDGVRFDLPRETARLLRSDEVDTVFYQVIGPAGEFLSGDRDLPSPPDADTATAGEVRMRDEELHGDGLRIAYLWVQLPGIERLALVQVGETLTKRSRLATEIIKGVILPQFVILPVAVLLVWLALARGLAPLGALQQRIHERPPDDLSPLDVRDVPEEVSPLVEAINDLLERQEVSLRTQKRFLADAAHQLKTPLAGMRMQAELALREIDAGHDDAQALKATLGHMAHASQQAAHTVNQLLSMARAEAKTGVPLQDRVDLLVLVTDVVRDAVPRALDLGIDLGFEGPEAPRDVARCQVLGHAVLLRELLVNLVDNALHYTPTGGVVTVRVQPQAEDGKVALQVEDSGPGIPPAERELVFQPFYRALGTTVDGSGLGLAIVAEVAALHGSVVELDDAREAAPGTAPGARFTLRLSSLPVDEPPEGGEAQPLLLTQASVAGGVPQLS</sequence>
<evidence type="ECO:0000259" key="11">
    <source>
        <dbReference type="PROSITE" id="PS50109"/>
    </source>
</evidence>
<dbReference type="AlphaFoldDB" id="A0A318H1K1"/>
<accession>A0A318H1K1</accession>
<dbReference type="Pfam" id="PF00512">
    <property type="entry name" value="HisKA"/>
    <property type="match status" value="1"/>
</dbReference>
<dbReference type="InterPro" id="IPR005467">
    <property type="entry name" value="His_kinase_dom"/>
</dbReference>
<evidence type="ECO:0000313" key="13">
    <source>
        <dbReference type="Proteomes" id="UP000247811"/>
    </source>
</evidence>
<keyword evidence="13" id="KW-1185">Reference proteome</keyword>
<dbReference type="InterPro" id="IPR013727">
    <property type="entry name" value="2CSK_N"/>
</dbReference>
<dbReference type="SMART" id="SM00387">
    <property type="entry name" value="HATPase_c"/>
    <property type="match status" value="1"/>
</dbReference>
<protein>
    <recommendedName>
        <fullName evidence="3">histidine kinase</fullName>
        <ecNumber evidence="3">2.7.13.3</ecNumber>
    </recommendedName>
</protein>
<dbReference type="EC" id="2.7.13.3" evidence="3"/>
<dbReference type="SUPFAM" id="SSF55874">
    <property type="entry name" value="ATPase domain of HSP90 chaperone/DNA topoisomerase II/histidine kinase"/>
    <property type="match status" value="1"/>
</dbReference>
<feature type="domain" description="Histidine kinase" evidence="11">
    <location>
        <begin position="266"/>
        <end position="497"/>
    </location>
</feature>
<dbReference type="Pfam" id="PF08521">
    <property type="entry name" value="2CSK_N"/>
    <property type="match status" value="1"/>
</dbReference>